<gene>
    <name evidence="2" type="ORF">G4332_14565</name>
</gene>
<evidence type="ECO:0000256" key="1">
    <source>
        <dbReference type="SAM" id="Phobius"/>
    </source>
</evidence>
<name>A0AAP7ASY7_9FIRM</name>
<keyword evidence="1" id="KW-0812">Transmembrane</keyword>
<keyword evidence="1" id="KW-0472">Membrane</keyword>
<accession>A0AAP7ASY7</accession>
<comment type="caution">
    <text evidence="2">The sequence shown here is derived from an EMBL/GenBank/DDBJ whole genome shotgun (WGS) entry which is preliminary data.</text>
</comment>
<feature type="non-terminal residue" evidence="2">
    <location>
        <position position="60"/>
    </location>
</feature>
<organism evidence="2 3">
    <name type="scientific">Dorea longicatena</name>
    <dbReference type="NCBI Taxonomy" id="88431"/>
    <lineage>
        <taxon>Bacteria</taxon>
        <taxon>Bacillati</taxon>
        <taxon>Bacillota</taxon>
        <taxon>Clostridia</taxon>
        <taxon>Lachnospirales</taxon>
        <taxon>Lachnospiraceae</taxon>
        <taxon>Dorea</taxon>
    </lineage>
</organism>
<protein>
    <submittedName>
        <fullName evidence="2">Uncharacterized protein</fullName>
    </submittedName>
</protein>
<keyword evidence="1" id="KW-1133">Transmembrane helix</keyword>
<reference evidence="2" key="1">
    <citation type="journal article" date="2020" name="Cell Host Microbe">
        <title>Functional and Genomic Variation between Human-Derived Isolates of Lachnospiraceae Reveals Inter- and Intra-Species Diversity.</title>
        <authorList>
            <person name="Sorbara M.T."/>
            <person name="Littmann E.R."/>
            <person name="Fontana E."/>
            <person name="Moody T.U."/>
            <person name="Kohout C.E."/>
            <person name="Gjonbalaj M."/>
            <person name="Eaton V."/>
            <person name="Seok R."/>
            <person name="Leiner I.M."/>
            <person name="Pamer E.G."/>
        </authorList>
    </citation>
    <scope>NUCLEOTIDE SEQUENCE</scope>
    <source>
        <strain evidence="2">MSK.10.16</strain>
    </source>
</reference>
<proteinExistence type="predicted"/>
<evidence type="ECO:0000313" key="2">
    <source>
        <dbReference type="EMBL" id="NSE59292.1"/>
    </source>
</evidence>
<dbReference type="RefSeq" id="WP_173793416.1">
    <property type="nucleotide sequence ID" value="NZ_JAAIOC010000039.1"/>
</dbReference>
<evidence type="ECO:0000313" key="3">
    <source>
        <dbReference type="Proteomes" id="UP000724058"/>
    </source>
</evidence>
<dbReference type="Proteomes" id="UP000724058">
    <property type="component" value="Unassembled WGS sequence"/>
</dbReference>
<dbReference type="EMBL" id="JAAIOD010000038">
    <property type="protein sequence ID" value="NSE59292.1"/>
    <property type="molecule type" value="Genomic_DNA"/>
</dbReference>
<reference evidence="2" key="2">
    <citation type="submission" date="2020-02" db="EMBL/GenBank/DDBJ databases">
        <authorList>
            <person name="Littmann E."/>
            <person name="Sorbara M."/>
        </authorList>
    </citation>
    <scope>NUCLEOTIDE SEQUENCE</scope>
    <source>
        <strain evidence="2">MSK.10.16</strain>
    </source>
</reference>
<dbReference type="AlphaFoldDB" id="A0AAP7ASY7"/>
<feature type="transmembrane region" description="Helical" evidence="1">
    <location>
        <begin position="41"/>
        <end position="59"/>
    </location>
</feature>
<sequence length="60" mass="6518">MSEEKIISEVTQELNNEEQTTNYEYAPNVNQMTSAEVKEKVVGGILGAFLGTLIGAICIV</sequence>